<name>A0AAV9VG77_9PEZI</name>
<feature type="chain" id="PRO_5043687467" evidence="1">
    <location>
        <begin position="19"/>
        <end position="142"/>
    </location>
</feature>
<dbReference type="Proteomes" id="UP001373714">
    <property type="component" value="Unassembled WGS sequence"/>
</dbReference>
<gene>
    <name evidence="2" type="ORF">TWF730_007090</name>
</gene>
<dbReference type="EMBL" id="JAVHNS010000003">
    <property type="protein sequence ID" value="KAK6360975.1"/>
    <property type="molecule type" value="Genomic_DNA"/>
</dbReference>
<sequence>MKLLLLPTILLTATAAHAQTCFSVWQYVQCSSNGPSSVIASTAAGPGYGGGGSPSWCTAYCNTNAPSATYAGIITQQTNGQYTSYCRCGVLSPNSPPIVPDGAACYYPCAYSSKTEAMCRDGTCRCGGPRAYSIYTKVTVCP</sequence>
<evidence type="ECO:0000256" key="1">
    <source>
        <dbReference type="SAM" id="SignalP"/>
    </source>
</evidence>
<keyword evidence="1" id="KW-0732">Signal</keyword>
<evidence type="ECO:0000313" key="2">
    <source>
        <dbReference type="EMBL" id="KAK6360975.1"/>
    </source>
</evidence>
<evidence type="ECO:0000313" key="3">
    <source>
        <dbReference type="Proteomes" id="UP001373714"/>
    </source>
</evidence>
<dbReference type="AlphaFoldDB" id="A0AAV9VG77"/>
<protein>
    <submittedName>
        <fullName evidence="2">Uncharacterized protein</fullName>
    </submittedName>
</protein>
<comment type="caution">
    <text evidence="2">The sequence shown here is derived from an EMBL/GenBank/DDBJ whole genome shotgun (WGS) entry which is preliminary data.</text>
</comment>
<reference evidence="2 3" key="1">
    <citation type="submission" date="2019-10" db="EMBL/GenBank/DDBJ databases">
        <authorList>
            <person name="Palmer J.M."/>
        </authorList>
    </citation>
    <scope>NUCLEOTIDE SEQUENCE [LARGE SCALE GENOMIC DNA]</scope>
    <source>
        <strain evidence="2 3">TWF730</strain>
    </source>
</reference>
<feature type="signal peptide" evidence="1">
    <location>
        <begin position="1"/>
        <end position="18"/>
    </location>
</feature>
<keyword evidence="3" id="KW-1185">Reference proteome</keyword>
<organism evidence="2 3">
    <name type="scientific">Orbilia blumenaviensis</name>
    <dbReference type="NCBI Taxonomy" id="1796055"/>
    <lineage>
        <taxon>Eukaryota</taxon>
        <taxon>Fungi</taxon>
        <taxon>Dikarya</taxon>
        <taxon>Ascomycota</taxon>
        <taxon>Pezizomycotina</taxon>
        <taxon>Orbiliomycetes</taxon>
        <taxon>Orbiliales</taxon>
        <taxon>Orbiliaceae</taxon>
        <taxon>Orbilia</taxon>
    </lineage>
</organism>
<proteinExistence type="predicted"/>
<accession>A0AAV9VG77</accession>